<comment type="caution">
    <text evidence="1">The sequence shown here is derived from an EMBL/GenBank/DDBJ whole genome shotgun (WGS) entry which is preliminary data.</text>
</comment>
<dbReference type="AlphaFoldDB" id="A0AAV4G6K7"/>
<organism evidence="1 2">
    <name type="scientific">Elysia marginata</name>
    <dbReference type="NCBI Taxonomy" id="1093978"/>
    <lineage>
        <taxon>Eukaryota</taxon>
        <taxon>Metazoa</taxon>
        <taxon>Spiralia</taxon>
        <taxon>Lophotrochozoa</taxon>
        <taxon>Mollusca</taxon>
        <taxon>Gastropoda</taxon>
        <taxon>Heterobranchia</taxon>
        <taxon>Euthyneura</taxon>
        <taxon>Panpulmonata</taxon>
        <taxon>Sacoglossa</taxon>
        <taxon>Placobranchoidea</taxon>
        <taxon>Plakobranchidae</taxon>
        <taxon>Elysia</taxon>
    </lineage>
</organism>
<dbReference type="Proteomes" id="UP000762676">
    <property type="component" value="Unassembled WGS sequence"/>
</dbReference>
<evidence type="ECO:0000313" key="2">
    <source>
        <dbReference type="Proteomes" id="UP000762676"/>
    </source>
</evidence>
<dbReference type="EMBL" id="BMAT01011871">
    <property type="protein sequence ID" value="GFR81237.1"/>
    <property type="molecule type" value="Genomic_DNA"/>
</dbReference>
<gene>
    <name evidence="1" type="ORF">ElyMa_005919000</name>
</gene>
<proteinExistence type="predicted"/>
<accession>A0AAV4G6K7</accession>
<keyword evidence="2" id="KW-1185">Reference proteome</keyword>
<evidence type="ECO:0000313" key="1">
    <source>
        <dbReference type="EMBL" id="GFR81237.1"/>
    </source>
</evidence>
<name>A0AAV4G6K7_9GAST</name>
<protein>
    <submittedName>
        <fullName evidence="1">Uncharacterized protein</fullName>
    </submittedName>
</protein>
<sequence>MLGTFPYEALKSSVEKSTTDTSNLCVTSGTSLYIITNNNVWSTLCSPNLKEDHRRLTCPTRVLALDGKST</sequence>
<reference evidence="1 2" key="1">
    <citation type="journal article" date="2021" name="Elife">
        <title>Chloroplast acquisition without the gene transfer in kleptoplastic sea slugs, Plakobranchus ocellatus.</title>
        <authorList>
            <person name="Maeda T."/>
            <person name="Takahashi S."/>
            <person name="Yoshida T."/>
            <person name="Shimamura S."/>
            <person name="Takaki Y."/>
            <person name="Nagai Y."/>
            <person name="Toyoda A."/>
            <person name="Suzuki Y."/>
            <person name="Arimoto A."/>
            <person name="Ishii H."/>
            <person name="Satoh N."/>
            <person name="Nishiyama T."/>
            <person name="Hasebe M."/>
            <person name="Maruyama T."/>
            <person name="Minagawa J."/>
            <person name="Obokata J."/>
            <person name="Shigenobu S."/>
        </authorList>
    </citation>
    <scope>NUCLEOTIDE SEQUENCE [LARGE SCALE GENOMIC DNA]</scope>
</reference>